<dbReference type="InterPro" id="IPR036510">
    <property type="entry name" value="Ribosomal_bS20_sf"/>
</dbReference>
<evidence type="ECO:0000256" key="1">
    <source>
        <dbReference type="ARBA" id="ARBA00003134"/>
    </source>
</evidence>
<evidence type="ECO:0000256" key="3">
    <source>
        <dbReference type="ARBA" id="ARBA00022730"/>
    </source>
</evidence>
<dbReference type="Gene3D" id="1.20.58.110">
    <property type="entry name" value="Ribosomal protein S20"/>
    <property type="match status" value="1"/>
</dbReference>
<keyword evidence="5 8" id="KW-0689">Ribosomal protein</keyword>
<evidence type="ECO:0000313" key="11">
    <source>
        <dbReference type="Proteomes" id="UP000785783"/>
    </source>
</evidence>
<evidence type="ECO:0000256" key="5">
    <source>
        <dbReference type="ARBA" id="ARBA00022980"/>
    </source>
</evidence>
<evidence type="ECO:0000256" key="4">
    <source>
        <dbReference type="ARBA" id="ARBA00022884"/>
    </source>
</evidence>
<reference evidence="10" key="1">
    <citation type="submission" date="2020-10" db="EMBL/GenBank/DDBJ databases">
        <title>Microbiome of the Black Sea water column analyzed by genome centric metagenomics.</title>
        <authorList>
            <person name="Cabello-Yeves P.J."/>
            <person name="Callieri C."/>
            <person name="Picazo A."/>
            <person name="Mehrshad M."/>
            <person name="Haro-Moreno J.M."/>
            <person name="Roda-Garcia J."/>
            <person name="Dzembekova N."/>
            <person name="Slabakova V."/>
            <person name="Slabakova N."/>
            <person name="Moncheva S."/>
            <person name="Rodriguez-Valera F."/>
        </authorList>
    </citation>
    <scope>NUCLEOTIDE SEQUENCE</scope>
    <source>
        <strain evidence="10">BS307-5m-G5</strain>
    </source>
</reference>
<dbReference type="EMBL" id="JADHOK010000054">
    <property type="protein sequence ID" value="MBL6761971.1"/>
    <property type="molecule type" value="Genomic_DNA"/>
</dbReference>
<feature type="region of interest" description="Disordered" evidence="9">
    <location>
        <begin position="1"/>
        <end position="29"/>
    </location>
</feature>
<organism evidence="10 11">
    <name type="scientific">PS1 clade bacterium</name>
    <dbReference type="NCBI Taxonomy" id="2175152"/>
    <lineage>
        <taxon>Bacteria</taxon>
        <taxon>Pseudomonadati</taxon>
        <taxon>Pseudomonadota</taxon>
        <taxon>Alphaproteobacteria</taxon>
        <taxon>PS1 clade</taxon>
    </lineage>
</organism>
<dbReference type="GO" id="GO:0006412">
    <property type="term" value="P:translation"/>
    <property type="evidence" value="ECO:0007669"/>
    <property type="project" value="UniProtKB-UniRule"/>
</dbReference>
<dbReference type="Proteomes" id="UP000785783">
    <property type="component" value="Unassembled WGS sequence"/>
</dbReference>
<dbReference type="PANTHER" id="PTHR33398">
    <property type="entry name" value="30S RIBOSOMAL PROTEIN S20"/>
    <property type="match status" value="1"/>
</dbReference>
<evidence type="ECO:0000256" key="9">
    <source>
        <dbReference type="SAM" id="MobiDB-lite"/>
    </source>
</evidence>
<comment type="function">
    <text evidence="1 8">Binds directly to 16S ribosomal RNA.</text>
</comment>
<dbReference type="GO" id="GO:0070181">
    <property type="term" value="F:small ribosomal subunit rRNA binding"/>
    <property type="evidence" value="ECO:0007669"/>
    <property type="project" value="TreeGrafter"/>
</dbReference>
<keyword evidence="4 8" id="KW-0694">RNA-binding</keyword>
<evidence type="ECO:0000256" key="2">
    <source>
        <dbReference type="ARBA" id="ARBA00007634"/>
    </source>
</evidence>
<proteinExistence type="inferred from homology"/>
<keyword evidence="3 8" id="KW-0699">rRNA-binding</keyword>
<dbReference type="FunFam" id="1.20.58.110:FF:000001">
    <property type="entry name" value="30S ribosomal protein S20"/>
    <property type="match status" value="1"/>
</dbReference>
<evidence type="ECO:0000256" key="8">
    <source>
        <dbReference type="HAMAP-Rule" id="MF_00500"/>
    </source>
</evidence>
<evidence type="ECO:0000313" key="10">
    <source>
        <dbReference type="EMBL" id="MBL6761971.1"/>
    </source>
</evidence>
<feature type="compositionally biased region" description="Basic and acidic residues" evidence="9">
    <location>
        <begin position="12"/>
        <end position="26"/>
    </location>
</feature>
<dbReference type="Pfam" id="PF01649">
    <property type="entry name" value="Ribosomal_S20p"/>
    <property type="match status" value="1"/>
</dbReference>
<comment type="caution">
    <text evidence="10">The sequence shown here is derived from an EMBL/GenBank/DDBJ whole genome shotgun (WGS) entry which is preliminary data.</text>
</comment>
<sequence length="87" mass="9800">MANLSSSKKMVRKIEKRTARNRDQRSKMRTFIRRVDEAIASGDKGAAETALREAQPYIARAGRKGLMHKKTASRKVSRLSKKISAIV</sequence>
<comment type="similarity">
    <text evidence="2 8">Belongs to the bacterial ribosomal protein bS20 family.</text>
</comment>
<dbReference type="HAMAP" id="MF_00500">
    <property type="entry name" value="Ribosomal_bS20"/>
    <property type="match status" value="1"/>
</dbReference>
<name>A0A937HFQ8_9PROT</name>
<dbReference type="GO" id="GO:0015935">
    <property type="term" value="C:small ribosomal subunit"/>
    <property type="evidence" value="ECO:0007669"/>
    <property type="project" value="TreeGrafter"/>
</dbReference>
<evidence type="ECO:0000256" key="6">
    <source>
        <dbReference type="ARBA" id="ARBA00023274"/>
    </source>
</evidence>
<protein>
    <recommendedName>
        <fullName evidence="7 8">Small ribosomal subunit protein bS20</fullName>
    </recommendedName>
</protein>
<evidence type="ECO:0000256" key="7">
    <source>
        <dbReference type="ARBA" id="ARBA00035136"/>
    </source>
</evidence>
<dbReference type="SUPFAM" id="SSF46992">
    <property type="entry name" value="Ribosomal protein S20"/>
    <property type="match status" value="1"/>
</dbReference>
<dbReference type="NCBIfam" id="TIGR00029">
    <property type="entry name" value="S20"/>
    <property type="match status" value="1"/>
</dbReference>
<dbReference type="GO" id="GO:0003735">
    <property type="term" value="F:structural constituent of ribosome"/>
    <property type="evidence" value="ECO:0007669"/>
    <property type="project" value="InterPro"/>
</dbReference>
<dbReference type="InterPro" id="IPR002583">
    <property type="entry name" value="Ribosomal_bS20"/>
</dbReference>
<gene>
    <name evidence="8 10" type="primary">rpsT</name>
    <name evidence="10" type="ORF">ISQ19_04660</name>
</gene>
<dbReference type="PANTHER" id="PTHR33398:SF1">
    <property type="entry name" value="SMALL RIBOSOMAL SUBUNIT PROTEIN BS20C"/>
    <property type="match status" value="1"/>
</dbReference>
<keyword evidence="6 8" id="KW-0687">Ribonucleoprotein</keyword>
<dbReference type="AlphaFoldDB" id="A0A937HFQ8"/>
<accession>A0A937HFQ8</accession>
<dbReference type="GO" id="GO:0005829">
    <property type="term" value="C:cytosol"/>
    <property type="evidence" value="ECO:0007669"/>
    <property type="project" value="TreeGrafter"/>
</dbReference>